<dbReference type="Pfam" id="PF00364">
    <property type="entry name" value="Biotin_lipoyl"/>
    <property type="match status" value="1"/>
</dbReference>
<dbReference type="RefSeq" id="WP_184017759.1">
    <property type="nucleotide sequence ID" value="NZ_JACIJC010000003.1"/>
</dbReference>
<reference evidence="2 3" key="1">
    <citation type="submission" date="2020-08" db="EMBL/GenBank/DDBJ databases">
        <title>Genomic Encyclopedia of Type Strains, Phase IV (KMG-IV): sequencing the most valuable type-strain genomes for metagenomic binning, comparative biology and taxonomic classification.</title>
        <authorList>
            <person name="Goeker M."/>
        </authorList>
    </citation>
    <scope>NUCLEOTIDE SEQUENCE [LARGE SCALE GENOMIC DNA]</scope>
    <source>
        <strain evidence="2 3">DSM 25079</strain>
    </source>
</reference>
<dbReference type="InterPro" id="IPR000089">
    <property type="entry name" value="Biotin_lipoyl"/>
</dbReference>
<proteinExistence type="predicted"/>
<protein>
    <submittedName>
        <fullName evidence="2">Biotin carboxyl carrier protein</fullName>
    </submittedName>
</protein>
<sequence length="137" mass="14278">MSDTIDTTRALLRMFQQSGYGDIHVRSGDFAIFIARHAGQVNPLRGSVVRAGVVPVAEAAGMPGARTIIAAPHIASMVSAIAPGSAVDVGDHVARIELLGESIDLVAEQRGFIQDVAAQPGQLLEYGAPIVTIIATH</sequence>
<evidence type="ECO:0000313" key="2">
    <source>
        <dbReference type="EMBL" id="MBB5685888.1"/>
    </source>
</evidence>
<organism evidence="2 3">
    <name type="scientific">Sphingobium boeckii</name>
    <dbReference type="NCBI Taxonomy" id="1082345"/>
    <lineage>
        <taxon>Bacteria</taxon>
        <taxon>Pseudomonadati</taxon>
        <taxon>Pseudomonadota</taxon>
        <taxon>Alphaproteobacteria</taxon>
        <taxon>Sphingomonadales</taxon>
        <taxon>Sphingomonadaceae</taxon>
        <taxon>Sphingobium</taxon>
    </lineage>
</organism>
<evidence type="ECO:0000259" key="1">
    <source>
        <dbReference type="Pfam" id="PF00364"/>
    </source>
</evidence>
<dbReference type="EMBL" id="JACIJC010000003">
    <property type="protein sequence ID" value="MBB5685888.1"/>
    <property type="molecule type" value="Genomic_DNA"/>
</dbReference>
<name>A0A7W9AHW8_9SPHN</name>
<accession>A0A7W9AHW8</accession>
<keyword evidence="3" id="KW-1185">Reference proteome</keyword>
<comment type="caution">
    <text evidence="2">The sequence shown here is derived from an EMBL/GenBank/DDBJ whole genome shotgun (WGS) entry which is preliminary data.</text>
</comment>
<feature type="domain" description="Lipoyl-binding" evidence="1">
    <location>
        <begin position="70"/>
        <end position="133"/>
    </location>
</feature>
<evidence type="ECO:0000313" key="3">
    <source>
        <dbReference type="Proteomes" id="UP000549617"/>
    </source>
</evidence>
<dbReference type="Proteomes" id="UP000549617">
    <property type="component" value="Unassembled WGS sequence"/>
</dbReference>
<dbReference type="AlphaFoldDB" id="A0A7W9AHW8"/>
<dbReference type="SUPFAM" id="SSF51230">
    <property type="entry name" value="Single hybrid motif"/>
    <property type="match status" value="1"/>
</dbReference>
<dbReference type="Gene3D" id="2.40.50.100">
    <property type="match status" value="1"/>
</dbReference>
<gene>
    <name evidence="2" type="ORF">FHS49_001904</name>
</gene>
<dbReference type="InterPro" id="IPR011053">
    <property type="entry name" value="Single_hybrid_motif"/>
</dbReference>